<comment type="caution">
    <text evidence="1">The sequence shown here is derived from an EMBL/GenBank/DDBJ whole genome shotgun (WGS) entry which is preliminary data.</text>
</comment>
<name>A0ABX2D9X8_9CYAN</name>
<organism evidence="1 2">
    <name type="scientific">Microcoleus asticus IPMA8</name>
    <dbReference type="NCBI Taxonomy" id="2563858"/>
    <lineage>
        <taxon>Bacteria</taxon>
        <taxon>Bacillati</taxon>
        <taxon>Cyanobacteriota</taxon>
        <taxon>Cyanophyceae</taxon>
        <taxon>Oscillatoriophycideae</taxon>
        <taxon>Oscillatoriales</taxon>
        <taxon>Microcoleaceae</taxon>
        <taxon>Microcoleus</taxon>
        <taxon>Microcoleus asticus</taxon>
    </lineage>
</organism>
<gene>
    <name evidence="1" type="ORF">E5S67_06378</name>
</gene>
<evidence type="ECO:0000313" key="2">
    <source>
        <dbReference type="Proteomes" id="UP000702425"/>
    </source>
</evidence>
<reference evidence="1 2" key="1">
    <citation type="journal article" date="2020" name="Sci. Rep.">
        <title>A novel cyanobacterial geosmin producer, revising GeoA distribution and dispersion patterns in Bacteria.</title>
        <authorList>
            <person name="Churro C."/>
            <person name="Semedo-Aguiar A.P."/>
            <person name="Silva A.D."/>
            <person name="Pereira-Leal J.B."/>
            <person name="Leite R.B."/>
        </authorList>
    </citation>
    <scope>NUCLEOTIDE SEQUENCE [LARGE SCALE GENOMIC DNA]</scope>
    <source>
        <strain evidence="1 2">IPMA8</strain>
    </source>
</reference>
<dbReference type="EMBL" id="SRRZ01000269">
    <property type="protein sequence ID" value="NQE38593.1"/>
    <property type="molecule type" value="Genomic_DNA"/>
</dbReference>
<protein>
    <submittedName>
        <fullName evidence="1">Uncharacterized protein</fullName>
    </submittedName>
</protein>
<keyword evidence="2" id="KW-1185">Reference proteome</keyword>
<accession>A0ABX2D9X8</accession>
<proteinExistence type="predicted"/>
<evidence type="ECO:0000313" key="1">
    <source>
        <dbReference type="EMBL" id="NQE38593.1"/>
    </source>
</evidence>
<sequence length="69" mass="8082">MNLTLYPKLGTPSKRALTRKTGRWGKPYIYRPRGRLLERLARETGLTLTQVRSQLDKERAYLIAQKHLT</sequence>
<dbReference type="Proteomes" id="UP000702425">
    <property type="component" value="Unassembled WGS sequence"/>
</dbReference>